<dbReference type="InterPro" id="IPR000629">
    <property type="entry name" value="RNA-helicase_DEAD-box_CS"/>
</dbReference>
<dbReference type="InterPro" id="IPR044742">
    <property type="entry name" value="DEAD/DEAH_RhlB"/>
</dbReference>
<gene>
    <name evidence="16" type="primary">rhlE</name>
    <name evidence="16" type="ORF">Lisr_1880</name>
</gene>
<evidence type="ECO:0000313" key="17">
    <source>
        <dbReference type="Proteomes" id="UP000054761"/>
    </source>
</evidence>
<evidence type="ECO:0000256" key="6">
    <source>
        <dbReference type="ARBA" id="ARBA00022840"/>
    </source>
</evidence>
<comment type="caution">
    <text evidence="16">The sequence shown here is derived from an EMBL/GenBank/DDBJ whole genome shotgun (WGS) entry which is preliminary data.</text>
</comment>
<evidence type="ECO:0000256" key="4">
    <source>
        <dbReference type="ARBA" id="ARBA00022801"/>
    </source>
</evidence>
<dbReference type="OrthoDB" id="9805696at2"/>
<evidence type="ECO:0000259" key="13">
    <source>
        <dbReference type="PROSITE" id="PS51192"/>
    </source>
</evidence>
<name>A0A0W0VIS2_9GAMM</name>
<organism evidence="16 17">
    <name type="scientific">Legionella israelensis</name>
    <dbReference type="NCBI Taxonomy" id="454"/>
    <lineage>
        <taxon>Bacteria</taxon>
        <taxon>Pseudomonadati</taxon>
        <taxon>Pseudomonadota</taxon>
        <taxon>Gammaproteobacteria</taxon>
        <taxon>Legionellales</taxon>
        <taxon>Legionellaceae</taxon>
        <taxon>Legionella</taxon>
    </lineage>
</organism>
<dbReference type="FunFam" id="3.40.50.300:FF:000468">
    <property type="entry name" value="ATP-dependent RNA helicase RhlE"/>
    <property type="match status" value="1"/>
</dbReference>
<keyword evidence="4 11" id="KW-0378">Hydrolase</keyword>
<dbReference type="STRING" id="454.Lisr_1880"/>
<dbReference type="InterPro" id="IPR027417">
    <property type="entry name" value="P-loop_NTPase"/>
</dbReference>
<keyword evidence="17" id="KW-1185">Reference proteome</keyword>
<feature type="short sequence motif" description="Q motif" evidence="10">
    <location>
        <begin position="1"/>
        <end position="29"/>
    </location>
</feature>
<evidence type="ECO:0000259" key="15">
    <source>
        <dbReference type="PROSITE" id="PS51195"/>
    </source>
</evidence>
<evidence type="ECO:0000256" key="7">
    <source>
        <dbReference type="ARBA" id="ARBA00038437"/>
    </source>
</evidence>
<dbReference type="Gene3D" id="3.40.50.300">
    <property type="entry name" value="P-loop containing nucleotide triphosphate hydrolases"/>
    <property type="match status" value="2"/>
</dbReference>
<keyword evidence="6 11" id="KW-0067">ATP-binding</keyword>
<evidence type="ECO:0000256" key="10">
    <source>
        <dbReference type="PROSITE-ProRule" id="PRU00552"/>
    </source>
</evidence>
<reference evidence="16 17" key="1">
    <citation type="submission" date="2015-11" db="EMBL/GenBank/DDBJ databases">
        <title>Genomic analysis of 38 Legionella species identifies large and diverse effector repertoires.</title>
        <authorList>
            <person name="Burstein D."/>
            <person name="Amaro F."/>
            <person name="Zusman T."/>
            <person name="Lifshitz Z."/>
            <person name="Cohen O."/>
            <person name="Gilbert J.A."/>
            <person name="Pupko T."/>
            <person name="Shuman H.A."/>
            <person name="Segal G."/>
        </authorList>
    </citation>
    <scope>NUCLEOTIDE SEQUENCE [LARGE SCALE GENOMIC DNA]</scope>
    <source>
        <strain evidence="16 17">Bercovier 4</strain>
    </source>
</reference>
<evidence type="ECO:0000256" key="5">
    <source>
        <dbReference type="ARBA" id="ARBA00022806"/>
    </source>
</evidence>
<dbReference type="PATRIC" id="fig|454.4.peg.2046"/>
<dbReference type="CDD" id="cd00268">
    <property type="entry name" value="DEADc"/>
    <property type="match status" value="1"/>
</dbReference>
<dbReference type="PANTHER" id="PTHR47959:SF13">
    <property type="entry name" value="ATP-DEPENDENT RNA HELICASE RHLE"/>
    <property type="match status" value="1"/>
</dbReference>
<feature type="domain" description="Helicase ATP-binding" evidence="13">
    <location>
        <begin position="32"/>
        <end position="206"/>
    </location>
</feature>
<evidence type="ECO:0000256" key="9">
    <source>
        <dbReference type="ARBA" id="ARBA00074363"/>
    </source>
</evidence>
<dbReference type="GO" id="GO:0003724">
    <property type="term" value="F:RNA helicase activity"/>
    <property type="evidence" value="ECO:0007669"/>
    <property type="project" value="UniProtKB-EC"/>
</dbReference>
<evidence type="ECO:0000259" key="14">
    <source>
        <dbReference type="PROSITE" id="PS51194"/>
    </source>
</evidence>
<evidence type="ECO:0000256" key="2">
    <source>
        <dbReference type="ARBA" id="ARBA00022490"/>
    </source>
</evidence>
<feature type="domain" description="Helicase C-terminal" evidence="14">
    <location>
        <begin position="217"/>
        <end position="377"/>
    </location>
</feature>
<evidence type="ECO:0000256" key="8">
    <source>
        <dbReference type="ARBA" id="ARBA00047984"/>
    </source>
</evidence>
<dbReference type="RefSeq" id="WP_082636546.1">
    <property type="nucleotide sequence ID" value="NZ_CAAAJA010000072.1"/>
</dbReference>
<dbReference type="EC" id="3.6.4.13" evidence="1"/>
<dbReference type="PROSITE" id="PS51194">
    <property type="entry name" value="HELICASE_CTER"/>
    <property type="match status" value="1"/>
</dbReference>
<dbReference type="PROSITE" id="PS00039">
    <property type="entry name" value="DEAD_ATP_HELICASE"/>
    <property type="match status" value="1"/>
</dbReference>
<keyword evidence="5 11" id="KW-0347">Helicase</keyword>
<keyword evidence="3 11" id="KW-0547">Nucleotide-binding</keyword>
<dbReference type="Pfam" id="PF00271">
    <property type="entry name" value="Helicase_C"/>
    <property type="match status" value="1"/>
</dbReference>
<dbReference type="PROSITE" id="PS51195">
    <property type="entry name" value="Q_MOTIF"/>
    <property type="match status" value="1"/>
</dbReference>
<dbReference type="EMBL" id="LNYH01000108">
    <property type="protein sequence ID" value="KTD20030.1"/>
    <property type="molecule type" value="Genomic_DNA"/>
</dbReference>
<dbReference type="AlphaFoldDB" id="A0A0W0VIS2"/>
<dbReference type="Pfam" id="PF00270">
    <property type="entry name" value="DEAD"/>
    <property type="match status" value="1"/>
</dbReference>
<dbReference type="InterPro" id="IPR011545">
    <property type="entry name" value="DEAD/DEAH_box_helicase_dom"/>
</dbReference>
<dbReference type="SMART" id="SM00487">
    <property type="entry name" value="DEXDc"/>
    <property type="match status" value="1"/>
</dbReference>
<evidence type="ECO:0000256" key="1">
    <source>
        <dbReference type="ARBA" id="ARBA00012552"/>
    </source>
</evidence>
<dbReference type="FunFam" id="3.40.50.300:FF:000108">
    <property type="entry name" value="ATP-dependent RNA helicase RhlE"/>
    <property type="match status" value="1"/>
</dbReference>
<evidence type="ECO:0000256" key="12">
    <source>
        <dbReference type="SAM" id="MobiDB-lite"/>
    </source>
</evidence>
<feature type="domain" description="DEAD-box RNA helicase Q" evidence="15">
    <location>
        <begin position="1"/>
        <end position="29"/>
    </location>
</feature>
<dbReference type="InterPro" id="IPR050079">
    <property type="entry name" value="DEAD_box_RNA_helicase"/>
</dbReference>
<dbReference type="PANTHER" id="PTHR47959">
    <property type="entry name" value="ATP-DEPENDENT RNA HELICASE RHLE-RELATED"/>
    <property type="match status" value="1"/>
</dbReference>
<dbReference type="GO" id="GO:0005829">
    <property type="term" value="C:cytosol"/>
    <property type="evidence" value="ECO:0007669"/>
    <property type="project" value="TreeGrafter"/>
</dbReference>
<protein>
    <recommendedName>
        <fullName evidence="9">DEAD-box ATP-dependent RNA helicase RhpA</fullName>
        <ecNumber evidence="1">3.6.4.13</ecNumber>
    </recommendedName>
</protein>
<evidence type="ECO:0000313" key="16">
    <source>
        <dbReference type="EMBL" id="KTD20030.1"/>
    </source>
</evidence>
<dbReference type="SUPFAM" id="SSF52540">
    <property type="entry name" value="P-loop containing nucleoside triphosphate hydrolases"/>
    <property type="match status" value="1"/>
</dbReference>
<dbReference type="InterPro" id="IPR014001">
    <property type="entry name" value="Helicase_ATP-bd"/>
</dbReference>
<evidence type="ECO:0000256" key="3">
    <source>
        <dbReference type="ARBA" id="ARBA00022741"/>
    </source>
</evidence>
<evidence type="ECO:0000256" key="11">
    <source>
        <dbReference type="RuleBase" id="RU000492"/>
    </source>
</evidence>
<feature type="region of interest" description="Disordered" evidence="12">
    <location>
        <begin position="391"/>
        <end position="425"/>
    </location>
</feature>
<dbReference type="PROSITE" id="PS51192">
    <property type="entry name" value="HELICASE_ATP_BIND_1"/>
    <property type="match status" value="1"/>
</dbReference>
<dbReference type="GO" id="GO:0003676">
    <property type="term" value="F:nucleic acid binding"/>
    <property type="evidence" value="ECO:0007669"/>
    <property type="project" value="InterPro"/>
</dbReference>
<proteinExistence type="inferred from homology"/>
<accession>A0A0W0VIS2</accession>
<dbReference type="GO" id="GO:0042255">
    <property type="term" value="P:ribosome assembly"/>
    <property type="evidence" value="ECO:0007669"/>
    <property type="project" value="UniProtKB-ARBA"/>
</dbReference>
<dbReference type="InterPro" id="IPR014014">
    <property type="entry name" value="RNA_helicase_DEAD_Q_motif"/>
</dbReference>
<dbReference type="GO" id="GO:0016787">
    <property type="term" value="F:hydrolase activity"/>
    <property type="evidence" value="ECO:0007669"/>
    <property type="project" value="UniProtKB-KW"/>
</dbReference>
<comment type="similarity">
    <text evidence="7 11">Belongs to the DEAD box helicase family.</text>
</comment>
<dbReference type="Proteomes" id="UP000054761">
    <property type="component" value="Unassembled WGS sequence"/>
</dbReference>
<sequence>MNFKSLGLIKPLLLAVSELGYDEPSLIQLKAIPAILSGKDVIASAQTGTGKTAGFVLPVLQNISDKPPTKSNRARVLILTPTRELAAQVYESIVKYGRHLNLRSTVVFGGVKINPQMMKLRAGVELLVATPGRLIDLYRQNAIQFDQVDTLILDEADRMLDMGFIHDIKRIIQLLPKNRQNLLFSATFSDEIRKLVKGILNQPVEIDVAPRNTTAKSVKQIIHPVDKSRKAELLSHLIHKNQWGQTLVFMRTKHGANKLVKQLDANHIYAVAIHGNKSQSQRTKALAEFKSGELNILVATDIAARGLDVVELPCVINFDLPQVAEDYVHRIGRTGRASAHGLAISLVSADEVGQLHSIEKLIKTKIQRKEIEHFEPKHNLPTSPIEIKATKKKCSSKNKWTGSGTGVKKERIQPSNTKTSRRKLG</sequence>
<dbReference type="InterPro" id="IPR001650">
    <property type="entry name" value="Helicase_C-like"/>
</dbReference>
<comment type="catalytic activity">
    <reaction evidence="8">
        <text>ATP + H2O = ADP + phosphate + H(+)</text>
        <dbReference type="Rhea" id="RHEA:13065"/>
        <dbReference type="ChEBI" id="CHEBI:15377"/>
        <dbReference type="ChEBI" id="CHEBI:15378"/>
        <dbReference type="ChEBI" id="CHEBI:30616"/>
        <dbReference type="ChEBI" id="CHEBI:43474"/>
        <dbReference type="ChEBI" id="CHEBI:456216"/>
        <dbReference type="EC" id="3.6.4.13"/>
    </reaction>
</comment>
<dbReference type="SMART" id="SM00490">
    <property type="entry name" value="HELICc"/>
    <property type="match status" value="1"/>
</dbReference>
<keyword evidence="2" id="KW-0963">Cytoplasm</keyword>
<dbReference type="GO" id="GO:0005524">
    <property type="term" value="F:ATP binding"/>
    <property type="evidence" value="ECO:0007669"/>
    <property type="project" value="UniProtKB-KW"/>
</dbReference>
<dbReference type="CDD" id="cd18787">
    <property type="entry name" value="SF2_C_DEAD"/>
    <property type="match status" value="1"/>
</dbReference>
<dbReference type="GO" id="GO:0009266">
    <property type="term" value="P:response to temperature stimulus"/>
    <property type="evidence" value="ECO:0007669"/>
    <property type="project" value="UniProtKB-ARBA"/>
</dbReference>